<reference evidence="3" key="3">
    <citation type="submission" date="2015-06" db="UniProtKB">
        <authorList>
            <consortium name="EnsemblProtists"/>
        </authorList>
    </citation>
    <scope>IDENTIFICATION</scope>
</reference>
<dbReference type="GeneID" id="17310260"/>
<dbReference type="AlphaFoldDB" id="L1JZY4"/>
<dbReference type="EMBL" id="JH992969">
    <property type="protein sequence ID" value="EKX53760.1"/>
    <property type="molecule type" value="Genomic_DNA"/>
</dbReference>
<dbReference type="Proteomes" id="UP000011087">
    <property type="component" value="Unassembled WGS sequence"/>
</dbReference>
<feature type="compositionally biased region" description="Low complexity" evidence="1">
    <location>
        <begin position="124"/>
        <end position="148"/>
    </location>
</feature>
<gene>
    <name evidence="2" type="ORF">GUITHDRAFT_150281</name>
</gene>
<feature type="region of interest" description="Disordered" evidence="1">
    <location>
        <begin position="95"/>
        <end position="150"/>
    </location>
</feature>
<dbReference type="KEGG" id="gtt:GUITHDRAFT_150281"/>
<accession>L1JZY4</accession>
<evidence type="ECO:0000313" key="2">
    <source>
        <dbReference type="EMBL" id="EKX53760.1"/>
    </source>
</evidence>
<evidence type="ECO:0000313" key="3">
    <source>
        <dbReference type="EnsemblProtists" id="EKX53760"/>
    </source>
</evidence>
<name>L1JZY4_GUITC</name>
<sequence>MEHIKEKETDLNILEPFHGLATTVDSCAKFSLNFIVESLDKLKVEVGQNSSLLADTFNQMSSIPENNTVLESDAMSTDSHDWDSISMRFRDRNNSLTNSFHSTGKDSRSSAGKHSSGKRSNHNSRASSVAGRSSHSSSGSSCSSSPTSQVADFERLRSEMVNETTMQALKARCCEATKRGTQKLRKSDDADWRSQVAHVRRGCGGQTIQGVNVKTGQLLE</sequence>
<protein>
    <submittedName>
        <fullName evidence="2 3">Uncharacterized protein</fullName>
    </submittedName>
</protein>
<dbReference type="EnsemblProtists" id="EKX53760">
    <property type="protein sequence ID" value="EKX53760"/>
    <property type="gene ID" value="GUITHDRAFT_150281"/>
</dbReference>
<dbReference type="HOGENOM" id="CLU_1258192_0_0_1"/>
<dbReference type="RefSeq" id="XP_005840740.1">
    <property type="nucleotide sequence ID" value="XM_005840683.1"/>
</dbReference>
<keyword evidence="4" id="KW-1185">Reference proteome</keyword>
<evidence type="ECO:0000313" key="4">
    <source>
        <dbReference type="Proteomes" id="UP000011087"/>
    </source>
</evidence>
<reference evidence="4" key="2">
    <citation type="submission" date="2012-11" db="EMBL/GenBank/DDBJ databases">
        <authorList>
            <person name="Kuo A."/>
            <person name="Curtis B.A."/>
            <person name="Tanifuji G."/>
            <person name="Burki F."/>
            <person name="Gruber A."/>
            <person name="Irimia M."/>
            <person name="Maruyama S."/>
            <person name="Arias M.C."/>
            <person name="Ball S.G."/>
            <person name="Gile G.H."/>
            <person name="Hirakawa Y."/>
            <person name="Hopkins J.F."/>
            <person name="Rensing S.A."/>
            <person name="Schmutz J."/>
            <person name="Symeonidi A."/>
            <person name="Elias M."/>
            <person name="Eveleigh R.J."/>
            <person name="Herman E.K."/>
            <person name="Klute M.J."/>
            <person name="Nakayama T."/>
            <person name="Obornik M."/>
            <person name="Reyes-Prieto A."/>
            <person name="Armbrust E.V."/>
            <person name="Aves S.J."/>
            <person name="Beiko R.G."/>
            <person name="Coutinho P."/>
            <person name="Dacks J.B."/>
            <person name="Durnford D.G."/>
            <person name="Fast N.M."/>
            <person name="Green B.R."/>
            <person name="Grisdale C."/>
            <person name="Hempe F."/>
            <person name="Henrissat B."/>
            <person name="Hoppner M.P."/>
            <person name="Ishida K.-I."/>
            <person name="Kim E."/>
            <person name="Koreny L."/>
            <person name="Kroth P.G."/>
            <person name="Liu Y."/>
            <person name="Malik S.-B."/>
            <person name="Maier U.G."/>
            <person name="McRose D."/>
            <person name="Mock T."/>
            <person name="Neilson J.A."/>
            <person name="Onodera N.T."/>
            <person name="Poole A.M."/>
            <person name="Pritham E.J."/>
            <person name="Richards T.A."/>
            <person name="Rocap G."/>
            <person name="Roy S.W."/>
            <person name="Sarai C."/>
            <person name="Schaack S."/>
            <person name="Shirato S."/>
            <person name="Slamovits C.H."/>
            <person name="Spencer D.F."/>
            <person name="Suzuki S."/>
            <person name="Worden A.Z."/>
            <person name="Zauner S."/>
            <person name="Barry K."/>
            <person name="Bell C."/>
            <person name="Bharti A.K."/>
            <person name="Crow J.A."/>
            <person name="Grimwood J."/>
            <person name="Kramer R."/>
            <person name="Lindquist E."/>
            <person name="Lucas S."/>
            <person name="Salamov A."/>
            <person name="McFadden G.I."/>
            <person name="Lane C.E."/>
            <person name="Keeling P.J."/>
            <person name="Gray M.W."/>
            <person name="Grigoriev I.V."/>
            <person name="Archibald J.M."/>
        </authorList>
    </citation>
    <scope>NUCLEOTIDE SEQUENCE</scope>
    <source>
        <strain evidence="4">CCMP2712</strain>
    </source>
</reference>
<proteinExistence type="predicted"/>
<organism evidence="2">
    <name type="scientific">Guillardia theta (strain CCMP2712)</name>
    <name type="common">Cryptophyte</name>
    <dbReference type="NCBI Taxonomy" id="905079"/>
    <lineage>
        <taxon>Eukaryota</taxon>
        <taxon>Cryptophyceae</taxon>
        <taxon>Pyrenomonadales</taxon>
        <taxon>Geminigeraceae</taxon>
        <taxon>Guillardia</taxon>
    </lineage>
</organism>
<dbReference type="PaxDb" id="55529-EKX53760"/>
<reference evidence="2 4" key="1">
    <citation type="journal article" date="2012" name="Nature">
        <title>Algal genomes reveal evolutionary mosaicism and the fate of nucleomorphs.</title>
        <authorList>
            <consortium name="DOE Joint Genome Institute"/>
            <person name="Curtis B.A."/>
            <person name="Tanifuji G."/>
            <person name="Burki F."/>
            <person name="Gruber A."/>
            <person name="Irimia M."/>
            <person name="Maruyama S."/>
            <person name="Arias M.C."/>
            <person name="Ball S.G."/>
            <person name="Gile G.H."/>
            <person name="Hirakawa Y."/>
            <person name="Hopkins J.F."/>
            <person name="Kuo A."/>
            <person name="Rensing S.A."/>
            <person name="Schmutz J."/>
            <person name="Symeonidi A."/>
            <person name="Elias M."/>
            <person name="Eveleigh R.J."/>
            <person name="Herman E.K."/>
            <person name="Klute M.J."/>
            <person name="Nakayama T."/>
            <person name="Obornik M."/>
            <person name="Reyes-Prieto A."/>
            <person name="Armbrust E.V."/>
            <person name="Aves S.J."/>
            <person name="Beiko R.G."/>
            <person name="Coutinho P."/>
            <person name="Dacks J.B."/>
            <person name="Durnford D.G."/>
            <person name="Fast N.M."/>
            <person name="Green B.R."/>
            <person name="Grisdale C.J."/>
            <person name="Hempel F."/>
            <person name="Henrissat B."/>
            <person name="Hoppner M.P."/>
            <person name="Ishida K."/>
            <person name="Kim E."/>
            <person name="Koreny L."/>
            <person name="Kroth P.G."/>
            <person name="Liu Y."/>
            <person name="Malik S.B."/>
            <person name="Maier U.G."/>
            <person name="McRose D."/>
            <person name="Mock T."/>
            <person name="Neilson J.A."/>
            <person name="Onodera N.T."/>
            <person name="Poole A.M."/>
            <person name="Pritham E.J."/>
            <person name="Richards T.A."/>
            <person name="Rocap G."/>
            <person name="Roy S.W."/>
            <person name="Sarai C."/>
            <person name="Schaack S."/>
            <person name="Shirato S."/>
            <person name="Slamovits C.H."/>
            <person name="Spencer D.F."/>
            <person name="Suzuki S."/>
            <person name="Worden A.Z."/>
            <person name="Zauner S."/>
            <person name="Barry K."/>
            <person name="Bell C."/>
            <person name="Bharti A.K."/>
            <person name="Crow J.A."/>
            <person name="Grimwood J."/>
            <person name="Kramer R."/>
            <person name="Lindquist E."/>
            <person name="Lucas S."/>
            <person name="Salamov A."/>
            <person name="McFadden G.I."/>
            <person name="Lane C.E."/>
            <person name="Keeling P.J."/>
            <person name="Gray M.W."/>
            <person name="Grigoriev I.V."/>
            <person name="Archibald J.M."/>
        </authorList>
    </citation>
    <scope>NUCLEOTIDE SEQUENCE</scope>
    <source>
        <strain evidence="2 4">CCMP2712</strain>
    </source>
</reference>
<evidence type="ECO:0000256" key="1">
    <source>
        <dbReference type="SAM" id="MobiDB-lite"/>
    </source>
</evidence>